<keyword evidence="12" id="KW-0739">Sodium transport</keyword>
<organism evidence="16">
    <name type="scientific">Cyprideis torosa</name>
    <dbReference type="NCBI Taxonomy" id="163714"/>
    <lineage>
        <taxon>Eukaryota</taxon>
        <taxon>Metazoa</taxon>
        <taxon>Ecdysozoa</taxon>
        <taxon>Arthropoda</taxon>
        <taxon>Crustacea</taxon>
        <taxon>Oligostraca</taxon>
        <taxon>Ostracoda</taxon>
        <taxon>Podocopa</taxon>
        <taxon>Podocopida</taxon>
        <taxon>Cytherocopina</taxon>
        <taxon>Cytheroidea</taxon>
        <taxon>Cytherideidae</taxon>
        <taxon>Cyprideis</taxon>
    </lineage>
</organism>
<evidence type="ECO:0000256" key="11">
    <source>
        <dbReference type="ARBA" id="ARBA00023180"/>
    </source>
</evidence>
<comment type="function">
    <text evidence="13">Unusual broad substrate spectrum amino acid:sodium cotransporter that promotes absorption of the D isomers of essential amino acids. Neutral amino acids are the preferred substrates, especially methionine and phenylalanine.</text>
</comment>
<dbReference type="AlphaFoldDB" id="A0A7R8ZTM9"/>
<dbReference type="GO" id="GO:0005886">
    <property type="term" value="C:plasma membrane"/>
    <property type="evidence" value="ECO:0007669"/>
    <property type="project" value="TreeGrafter"/>
</dbReference>
<evidence type="ECO:0000256" key="4">
    <source>
        <dbReference type="ARBA" id="ARBA00022692"/>
    </source>
</evidence>
<reference evidence="16" key="1">
    <citation type="submission" date="2020-11" db="EMBL/GenBank/DDBJ databases">
        <authorList>
            <person name="Tran Van P."/>
        </authorList>
    </citation>
    <scope>NUCLEOTIDE SEQUENCE</scope>
</reference>
<evidence type="ECO:0000256" key="15">
    <source>
        <dbReference type="PIRSR" id="PIRSR600175-1"/>
    </source>
</evidence>
<evidence type="ECO:0000256" key="10">
    <source>
        <dbReference type="ARBA" id="ARBA00023136"/>
    </source>
</evidence>
<sequence length="146" mass="16277">MLFTLGVGSAVGLISTSIIIVHDHFPRFSKFWITTFFCIVGFLAGIPYVTPGGPYILSLVNFFGGGFCIFVIATVEIIAIVLTYGIQRLSIDTQFMLGTYPSWFWRFTWTFTSPLLLLVILVYALSTLEVPVYQDAYHFSPGVLGE</sequence>
<dbReference type="SUPFAM" id="SSF161070">
    <property type="entry name" value="SNF-like"/>
    <property type="match status" value="1"/>
</dbReference>
<comment type="similarity">
    <text evidence="2">Belongs to the sodium:neurotransmitter symporter (SNF) (TC 2.A.22) family.</text>
</comment>
<dbReference type="InterPro" id="IPR037272">
    <property type="entry name" value="SNS_sf"/>
</dbReference>
<dbReference type="PROSITE" id="PS50267">
    <property type="entry name" value="NA_NEUROTRAN_SYMP_3"/>
    <property type="match status" value="1"/>
</dbReference>
<dbReference type="Pfam" id="PF00209">
    <property type="entry name" value="SNF"/>
    <property type="match status" value="1"/>
</dbReference>
<evidence type="ECO:0000256" key="6">
    <source>
        <dbReference type="ARBA" id="ARBA00022970"/>
    </source>
</evidence>
<dbReference type="GO" id="GO:0089718">
    <property type="term" value="P:amino acid import across plasma membrane"/>
    <property type="evidence" value="ECO:0007669"/>
    <property type="project" value="TreeGrafter"/>
</dbReference>
<dbReference type="InterPro" id="IPR000175">
    <property type="entry name" value="Na/ntran_symport"/>
</dbReference>
<protein>
    <recommendedName>
        <fullName evidence="14">Sodium-dependent nutrient amino acid transporter 1</fullName>
    </recommendedName>
</protein>
<dbReference type="GO" id="GO:0005283">
    <property type="term" value="F:amino acid:sodium symporter activity"/>
    <property type="evidence" value="ECO:0007669"/>
    <property type="project" value="TreeGrafter"/>
</dbReference>
<keyword evidence="7" id="KW-1133">Transmembrane helix</keyword>
<keyword evidence="10" id="KW-0472">Membrane</keyword>
<name>A0A7R8ZTM9_9CRUS</name>
<evidence type="ECO:0000256" key="8">
    <source>
        <dbReference type="ARBA" id="ARBA00023053"/>
    </source>
</evidence>
<evidence type="ECO:0000256" key="7">
    <source>
        <dbReference type="ARBA" id="ARBA00022989"/>
    </source>
</evidence>
<keyword evidence="11" id="KW-0325">Glycoprotein</keyword>
<evidence type="ECO:0000256" key="3">
    <source>
        <dbReference type="ARBA" id="ARBA00022448"/>
    </source>
</evidence>
<feature type="binding site" evidence="15">
    <location>
        <position position="5"/>
    </location>
    <ligand>
        <name>Na(+)</name>
        <dbReference type="ChEBI" id="CHEBI:29101"/>
        <label>1</label>
    </ligand>
</feature>
<evidence type="ECO:0000256" key="2">
    <source>
        <dbReference type="ARBA" id="ARBA00006459"/>
    </source>
</evidence>
<keyword evidence="9" id="KW-0406">Ion transport</keyword>
<feature type="binding site" evidence="15">
    <location>
        <position position="9"/>
    </location>
    <ligand>
        <name>Na(+)</name>
        <dbReference type="ChEBI" id="CHEBI:29101"/>
        <label>1</label>
    </ligand>
</feature>
<dbReference type="OrthoDB" id="6581954at2759"/>
<evidence type="ECO:0000313" key="16">
    <source>
        <dbReference type="EMBL" id="CAD7236567.1"/>
    </source>
</evidence>
<dbReference type="EMBL" id="OB680019">
    <property type="protein sequence ID" value="CAD7236567.1"/>
    <property type="molecule type" value="Genomic_DNA"/>
</dbReference>
<evidence type="ECO:0000256" key="1">
    <source>
        <dbReference type="ARBA" id="ARBA00004141"/>
    </source>
</evidence>
<dbReference type="GO" id="GO:0015179">
    <property type="term" value="F:L-amino acid transmembrane transporter activity"/>
    <property type="evidence" value="ECO:0007669"/>
    <property type="project" value="TreeGrafter"/>
</dbReference>
<keyword evidence="3" id="KW-0813">Transport</keyword>
<proteinExistence type="inferred from homology"/>
<dbReference type="GO" id="GO:0046872">
    <property type="term" value="F:metal ion binding"/>
    <property type="evidence" value="ECO:0007669"/>
    <property type="project" value="UniProtKB-KW"/>
</dbReference>
<keyword evidence="4" id="KW-0812">Transmembrane</keyword>
<keyword evidence="15" id="KW-0479">Metal-binding</keyword>
<evidence type="ECO:0000256" key="13">
    <source>
        <dbReference type="ARBA" id="ARBA00037785"/>
    </source>
</evidence>
<evidence type="ECO:0000256" key="12">
    <source>
        <dbReference type="ARBA" id="ARBA00023201"/>
    </source>
</evidence>
<evidence type="ECO:0000256" key="5">
    <source>
        <dbReference type="ARBA" id="ARBA00022847"/>
    </source>
</evidence>
<gene>
    <name evidence="16" type="ORF">CTOB1V02_LOCUS14382</name>
</gene>
<keyword evidence="8 15" id="KW-0915">Sodium</keyword>
<accession>A0A7R8ZTM9</accession>
<dbReference type="PANTHER" id="PTHR11616">
    <property type="entry name" value="SODIUM/CHLORIDE DEPENDENT TRANSPORTER"/>
    <property type="match status" value="1"/>
</dbReference>
<evidence type="ECO:0000256" key="14">
    <source>
        <dbReference type="ARBA" id="ARBA00040215"/>
    </source>
</evidence>
<comment type="subcellular location">
    <subcellularLocation>
        <location evidence="1">Membrane</location>
        <topology evidence="1">Multi-pass membrane protein</topology>
    </subcellularLocation>
</comment>
<keyword evidence="5" id="KW-0769">Symport</keyword>
<evidence type="ECO:0000256" key="9">
    <source>
        <dbReference type="ARBA" id="ARBA00023065"/>
    </source>
</evidence>
<dbReference type="PANTHER" id="PTHR11616:SF321">
    <property type="entry name" value="SODIUM-DEPENDENT NUTRIENT AMINO ACID TRANSPORTER 1-RELATED"/>
    <property type="match status" value="1"/>
</dbReference>
<keyword evidence="6" id="KW-0029">Amino-acid transport</keyword>